<keyword evidence="1" id="KW-0812">Transmembrane</keyword>
<evidence type="ECO:0000313" key="4">
    <source>
        <dbReference type="Proteomes" id="UP000371423"/>
    </source>
</evidence>
<reference evidence="4 5" key="1">
    <citation type="journal article" date="2019" name="Syst. Appl. Microbiol.">
        <title>Polyphasic characterization of two novel Lactobacillus spp. isolated from blown salami packages: Description of Lactobacillus halodurans sp. nov. and Lactobacillus salsicarnum sp. nov.</title>
        <authorList>
            <person name="Schuster J.A."/>
            <person name="Klingl A."/>
            <person name="Vogel R.F."/>
            <person name="Ehrmann M.A."/>
        </authorList>
    </citation>
    <scope>NUCLEOTIDE SEQUENCE [LARGE SCALE GENOMIC DNA]</scope>
    <source>
        <strain evidence="3 4">TMW 1.1920</strain>
        <strain evidence="2 5">TMW 1.2172</strain>
    </source>
</reference>
<dbReference type="Proteomes" id="UP000371423">
    <property type="component" value="Unassembled WGS sequence"/>
</dbReference>
<name>A0A5P0ZQL8_9LACO</name>
<feature type="transmembrane region" description="Helical" evidence="1">
    <location>
        <begin position="271"/>
        <end position="292"/>
    </location>
</feature>
<keyword evidence="1" id="KW-1133">Transmembrane helix</keyword>
<organism evidence="2 5">
    <name type="scientific">Companilactobacillus halodurans</name>
    <dbReference type="NCBI Taxonomy" id="2584183"/>
    <lineage>
        <taxon>Bacteria</taxon>
        <taxon>Bacillati</taxon>
        <taxon>Bacillota</taxon>
        <taxon>Bacilli</taxon>
        <taxon>Lactobacillales</taxon>
        <taxon>Lactobacillaceae</taxon>
        <taxon>Companilactobacillus</taxon>
    </lineage>
</organism>
<keyword evidence="1" id="KW-0472">Membrane</keyword>
<dbReference type="OrthoDB" id="2329651at2"/>
<dbReference type="EMBL" id="VDFO01000007">
    <property type="protein sequence ID" value="MQS96811.1"/>
    <property type="molecule type" value="Genomic_DNA"/>
</dbReference>
<comment type="caution">
    <text evidence="2">The sequence shown here is derived from an EMBL/GenBank/DDBJ whole genome shotgun (WGS) entry which is preliminary data.</text>
</comment>
<dbReference type="Proteomes" id="UP000414364">
    <property type="component" value="Unassembled WGS sequence"/>
</dbReference>
<sequence length="324" mass="36663">MKKIISSIVIFLIVLLTGVAISKSDSIKYNNTMNRLGMSDEAVVLHTKSKKNLITAVKDLDKQKKMSSYQLIFFDKGNSDMGYMYSHGKISKLPITSGRYFSLDDFTSQIPFAVQGKNSEIESYKPQSQSYIKVNNRYISVIGNVGFDGAEILNSQTLVSLSPNQPKSKFHLNQVTTVLDGKALTNKDSLNKIKSILHVKSTHKYVPQSDDFTNVETSNNGELYMVGIVLLFFLIVAVNFYILVPLKYDLSRSHLTGDLKNNYRNGLMIRYLLYTLVPNILGFIIVHWRIVIISHNTFNLFMTVSILCTILIGLSQIFFIKRSE</sequence>
<evidence type="ECO:0000313" key="5">
    <source>
        <dbReference type="Proteomes" id="UP000414364"/>
    </source>
</evidence>
<dbReference type="RefSeq" id="WP_153385799.1">
    <property type="nucleotide sequence ID" value="NZ_VDFO01000007.1"/>
</dbReference>
<protein>
    <recommendedName>
        <fullName evidence="6">MacB-like periplasmic core domain-containing protein</fullName>
    </recommendedName>
</protein>
<dbReference type="AlphaFoldDB" id="A0A5P0ZQL8"/>
<evidence type="ECO:0000313" key="3">
    <source>
        <dbReference type="EMBL" id="MQS96811.1"/>
    </source>
</evidence>
<feature type="transmembrane region" description="Helical" evidence="1">
    <location>
        <begin position="223"/>
        <end position="244"/>
    </location>
</feature>
<evidence type="ECO:0008006" key="6">
    <source>
        <dbReference type="Google" id="ProtNLM"/>
    </source>
</evidence>
<keyword evidence="4" id="KW-1185">Reference proteome</keyword>
<evidence type="ECO:0000313" key="2">
    <source>
        <dbReference type="EMBL" id="MQS76409.1"/>
    </source>
</evidence>
<dbReference type="EMBL" id="VDFP01000016">
    <property type="protein sequence ID" value="MQS76409.1"/>
    <property type="molecule type" value="Genomic_DNA"/>
</dbReference>
<feature type="transmembrane region" description="Helical" evidence="1">
    <location>
        <begin position="298"/>
        <end position="320"/>
    </location>
</feature>
<gene>
    <name evidence="3" type="ORF">FHL05_02765</name>
    <name evidence="2" type="ORF">FHL06_08465</name>
</gene>
<proteinExistence type="predicted"/>
<evidence type="ECO:0000256" key="1">
    <source>
        <dbReference type="SAM" id="Phobius"/>
    </source>
</evidence>
<accession>A0A5P0ZQL8</accession>